<organism evidence="2 3">
    <name type="scientific">Monilinia fructicola</name>
    <name type="common">Brown rot fungus</name>
    <name type="synonym">Ciboria fructicola</name>
    <dbReference type="NCBI Taxonomy" id="38448"/>
    <lineage>
        <taxon>Eukaryota</taxon>
        <taxon>Fungi</taxon>
        <taxon>Dikarya</taxon>
        <taxon>Ascomycota</taxon>
        <taxon>Pezizomycotina</taxon>
        <taxon>Leotiomycetes</taxon>
        <taxon>Helotiales</taxon>
        <taxon>Sclerotiniaceae</taxon>
        <taxon>Monilinia</taxon>
    </lineage>
</organism>
<dbReference type="Proteomes" id="UP000322873">
    <property type="component" value="Unassembled WGS sequence"/>
</dbReference>
<dbReference type="VEuPathDB" id="FungiDB:MFRU_009g00730"/>
<feature type="compositionally biased region" description="Polar residues" evidence="1">
    <location>
        <begin position="139"/>
        <end position="150"/>
    </location>
</feature>
<evidence type="ECO:0000313" key="3">
    <source>
        <dbReference type="Proteomes" id="UP000322873"/>
    </source>
</evidence>
<feature type="compositionally biased region" description="Gly residues" evidence="1">
    <location>
        <begin position="7"/>
        <end position="23"/>
    </location>
</feature>
<evidence type="ECO:0000313" key="2">
    <source>
        <dbReference type="EMBL" id="KAA8576122.1"/>
    </source>
</evidence>
<feature type="compositionally biased region" description="Basic and acidic residues" evidence="1">
    <location>
        <begin position="114"/>
        <end position="128"/>
    </location>
</feature>
<gene>
    <name evidence="2" type="ORF">EYC84_006283</name>
</gene>
<evidence type="ECO:0000256" key="1">
    <source>
        <dbReference type="SAM" id="MobiDB-lite"/>
    </source>
</evidence>
<keyword evidence="3" id="KW-1185">Reference proteome</keyword>
<accession>A0A5M9K7R5</accession>
<dbReference type="EMBL" id="VICG01000001">
    <property type="protein sequence ID" value="KAA8576122.1"/>
    <property type="molecule type" value="Genomic_DNA"/>
</dbReference>
<feature type="compositionally biased region" description="Polar residues" evidence="1">
    <location>
        <begin position="214"/>
        <end position="226"/>
    </location>
</feature>
<feature type="region of interest" description="Disordered" evidence="1">
    <location>
        <begin position="1"/>
        <end position="80"/>
    </location>
</feature>
<sequence>MEVMNGGMNGGMNNGMMPMGGIGRAPPQYDGRRPSDPSAPIDGYTNPSPQPPGGYVAYNPSEVRPTSLPRAESPPPLENMEDIGMVGQAIEMDASTGSPSHPPAGFAGQFGNLRDSDGDVAGMRDEYVQPKQAWEQQEGRSSPLNPTSQAHELPPAQPTHKRGNSNDDYYEDVDPRFADPAPIQNPSPPVPTIRIPGHPSGNNLDPNSHLHPNPLSNLDGNNSYNSLEELQSGNALQPNQKDQISHLFHNGGSTRDGMVARREDVLLNDNPDFALPLGRGGRGPPRVMRGGILCSKALNVGYRFRSSLFTIKRIWDGYLGKCMAGGWVMGGWAVGLEGKRNEMASHVIVSGMDECSKVLQSKSRWVTGLASREQIKDIFQSSIKC</sequence>
<proteinExistence type="predicted"/>
<comment type="caution">
    <text evidence="2">The sequence shown here is derived from an EMBL/GenBank/DDBJ whole genome shotgun (WGS) entry which is preliminary data.</text>
</comment>
<dbReference type="AlphaFoldDB" id="A0A5M9K7R5"/>
<reference evidence="2 3" key="1">
    <citation type="submission" date="2019-06" db="EMBL/GenBank/DDBJ databases">
        <title>Genome Sequence of the Brown Rot Fungal Pathogen Monilinia fructicola.</title>
        <authorList>
            <person name="De Miccolis Angelini R.M."/>
            <person name="Landi L."/>
            <person name="Abate D."/>
            <person name="Pollastro S."/>
            <person name="Romanazzi G."/>
            <person name="Faretra F."/>
        </authorList>
    </citation>
    <scope>NUCLEOTIDE SEQUENCE [LARGE SCALE GENOMIC DNA]</scope>
    <source>
        <strain evidence="2 3">Mfrc123</strain>
    </source>
</reference>
<feature type="region of interest" description="Disordered" evidence="1">
    <location>
        <begin position="93"/>
        <end position="226"/>
    </location>
</feature>
<protein>
    <submittedName>
        <fullName evidence="2">Uncharacterized protein</fullName>
    </submittedName>
</protein>
<name>A0A5M9K7R5_MONFR</name>